<proteinExistence type="predicted"/>
<organism evidence="1 2">
    <name type="scientific">Candidatus Segetimicrobium genomatis</name>
    <dbReference type="NCBI Taxonomy" id="2569760"/>
    <lineage>
        <taxon>Bacteria</taxon>
        <taxon>Bacillati</taxon>
        <taxon>Candidatus Sysuimicrobiota</taxon>
        <taxon>Candidatus Sysuimicrobiia</taxon>
        <taxon>Candidatus Sysuimicrobiales</taxon>
        <taxon>Candidatus Segetimicrobiaceae</taxon>
        <taxon>Candidatus Segetimicrobium</taxon>
    </lineage>
</organism>
<protein>
    <submittedName>
        <fullName evidence="1">Uncharacterized protein</fullName>
    </submittedName>
</protein>
<evidence type="ECO:0000313" key="1">
    <source>
        <dbReference type="EMBL" id="TMI88311.1"/>
    </source>
</evidence>
<dbReference type="Proteomes" id="UP000318509">
    <property type="component" value="Unassembled WGS sequence"/>
</dbReference>
<sequence length="184" mass="19896">MGTRGAPIFSPAWEHRRKLQVRLPEPDVTKFIGLMLADPFPFFINIFDTAEQFAEIGATSGVFGSTGIAALASAEQRANVPEDFWLVALLASFSAGAVGTSFSFQLYHTRGAGETDEQGFTHQQSPIISGNMCGTAQKPLYLRVPKLLPRNTEISCTVQNLQNAFNQIQVCLLGYLGEPAGGLT</sequence>
<name>A0A537JXP4_9BACT</name>
<accession>A0A537JXP4</accession>
<dbReference type="EMBL" id="VBAK01000141">
    <property type="protein sequence ID" value="TMI88311.1"/>
    <property type="molecule type" value="Genomic_DNA"/>
</dbReference>
<evidence type="ECO:0000313" key="2">
    <source>
        <dbReference type="Proteomes" id="UP000318509"/>
    </source>
</evidence>
<dbReference type="AlphaFoldDB" id="A0A537JXP4"/>
<reference evidence="1 2" key="1">
    <citation type="journal article" date="2019" name="Nat. Microbiol.">
        <title>Mediterranean grassland soil C-N compound turnover is dependent on rainfall and depth, and is mediated by genomically divergent microorganisms.</title>
        <authorList>
            <person name="Diamond S."/>
            <person name="Andeer P.F."/>
            <person name="Li Z."/>
            <person name="Crits-Christoph A."/>
            <person name="Burstein D."/>
            <person name="Anantharaman K."/>
            <person name="Lane K.R."/>
            <person name="Thomas B.C."/>
            <person name="Pan C."/>
            <person name="Northen T.R."/>
            <person name="Banfield J.F."/>
        </authorList>
    </citation>
    <scope>NUCLEOTIDE SEQUENCE [LARGE SCALE GENOMIC DNA]</scope>
    <source>
        <strain evidence="1">NP_3</strain>
    </source>
</reference>
<comment type="caution">
    <text evidence="1">The sequence shown here is derived from an EMBL/GenBank/DDBJ whole genome shotgun (WGS) entry which is preliminary data.</text>
</comment>
<gene>
    <name evidence="1" type="ORF">E6H00_12830</name>
</gene>